<dbReference type="InterPro" id="IPR019127">
    <property type="entry name" value="Exosortase"/>
</dbReference>
<feature type="transmembrane region" description="Helical" evidence="8">
    <location>
        <begin position="105"/>
        <end position="123"/>
    </location>
</feature>
<dbReference type="GO" id="GO:0006508">
    <property type="term" value="P:proteolysis"/>
    <property type="evidence" value="ECO:0007669"/>
    <property type="project" value="UniProtKB-KW"/>
</dbReference>
<feature type="transmembrane region" description="Helical" evidence="8">
    <location>
        <begin position="244"/>
        <end position="262"/>
    </location>
</feature>
<dbReference type="GO" id="GO:0005886">
    <property type="term" value="C:plasma membrane"/>
    <property type="evidence" value="ECO:0007669"/>
    <property type="project" value="UniProtKB-SubCell"/>
</dbReference>
<comment type="subcellular location">
    <subcellularLocation>
        <location evidence="1">Cell membrane</location>
        <topology evidence="1">Multi-pass membrane protein</topology>
    </subcellularLocation>
</comment>
<keyword evidence="6 8" id="KW-1133">Transmembrane helix</keyword>
<keyword evidence="7 8" id="KW-0472">Membrane</keyword>
<accession>A0A9W6GQ32</accession>
<dbReference type="InterPro" id="IPR026392">
    <property type="entry name" value="Exo/Archaeosortase_dom"/>
</dbReference>
<sequence>MTAQDMTEIIKRTDKTGRQPGHVTQRLLFFGVVVLQIALLRYVTALQYMPLRDSPALLDQIAALVPAAVKASLLTGMVALVVLLARADKHRRWSQFEYLPGASTLTLNVASFLTLAAIFLWTRQAGGGDTYWPALLMRATPAIWVGMLASWAGLVAPSRAWREAVARNYLILAPVFLISFISFHSLDAELAGRIGGALIGPTLFLSSRIYSLTGETLSVVGASPEGYPIFGSGDFFGQINPACSGYEGMVLSAVFLGLFFYLEPRKMTALQMAFVILLSCVAVFLLNALRLALLVYVGVHLSPEIAQEGFHTNFGLLGVVVVVVAAVISTRFVLTSEPTAEHVKNEPLPDVAIDVRVRMLLPLIYLIGASLLCGLFSGKFFWLYPLPIVAATAGLYQIRDHLRPLRLELTPTSVLLASATFLAWLQLVPAVPQDSETFQAALFSAPFPLIVLWLSFRVFGAALIVPFAEELAFRGAFTELAQAKLGVYCTESVAQAGAMLIVAVAFGLVHNDFVAGALAGLAFGVARWRRNELGDAIVCHGLTNLLLCFYVLLTGAWAYWL</sequence>
<evidence type="ECO:0000256" key="2">
    <source>
        <dbReference type="ARBA" id="ARBA00022475"/>
    </source>
</evidence>
<feature type="transmembrane region" description="Helical" evidence="8">
    <location>
        <begin position="405"/>
        <end position="425"/>
    </location>
</feature>
<feature type="transmembrane region" description="Helical" evidence="8">
    <location>
        <begin position="355"/>
        <end position="375"/>
    </location>
</feature>
<dbReference type="EMBL" id="BSEC01000001">
    <property type="protein sequence ID" value="GLI91097.1"/>
    <property type="molecule type" value="Genomic_DNA"/>
</dbReference>
<keyword evidence="2" id="KW-1003">Cell membrane</keyword>
<feature type="transmembrane region" description="Helical" evidence="8">
    <location>
        <begin position="274"/>
        <end position="299"/>
    </location>
</feature>
<evidence type="ECO:0000256" key="6">
    <source>
        <dbReference type="ARBA" id="ARBA00022989"/>
    </source>
</evidence>
<dbReference type="Pfam" id="PF02517">
    <property type="entry name" value="Rce1-like"/>
    <property type="match status" value="1"/>
</dbReference>
<dbReference type="Proteomes" id="UP001144323">
    <property type="component" value="Unassembled WGS sequence"/>
</dbReference>
<gene>
    <name evidence="10" type="ORF">LMG27198_00890</name>
</gene>
<dbReference type="NCBIfam" id="TIGR04178">
    <property type="entry name" value="exo_archaeo"/>
    <property type="match status" value="1"/>
</dbReference>
<protein>
    <recommendedName>
        <fullName evidence="9">CAAX prenyl protease 2/Lysostaphin resistance protein A-like domain-containing protein</fullName>
    </recommendedName>
</protein>
<dbReference type="GO" id="GO:0080120">
    <property type="term" value="P:CAAX-box protein maturation"/>
    <property type="evidence" value="ECO:0007669"/>
    <property type="project" value="UniProtKB-ARBA"/>
</dbReference>
<evidence type="ECO:0000256" key="8">
    <source>
        <dbReference type="SAM" id="Phobius"/>
    </source>
</evidence>
<evidence type="ECO:0000256" key="5">
    <source>
        <dbReference type="ARBA" id="ARBA00022801"/>
    </source>
</evidence>
<dbReference type="InterPro" id="IPR014346">
    <property type="entry name" value="Prenyl_protease-related"/>
</dbReference>
<feature type="transmembrane region" description="Helical" evidence="8">
    <location>
        <begin position="541"/>
        <end position="560"/>
    </location>
</feature>
<feature type="transmembrane region" description="Helical" evidence="8">
    <location>
        <begin position="168"/>
        <end position="186"/>
    </location>
</feature>
<feature type="transmembrane region" description="Helical" evidence="8">
    <location>
        <begin position="27"/>
        <end position="49"/>
    </location>
</feature>
<evidence type="ECO:0000256" key="3">
    <source>
        <dbReference type="ARBA" id="ARBA00022670"/>
    </source>
</evidence>
<dbReference type="NCBIfam" id="TIGR03008">
    <property type="entry name" value="pepcterm_CAAX"/>
    <property type="match status" value="1"/>
</dbReference>
<name>A0A9W6GQ32_9HYPH</name>
<reference evidence="10" key="1">
    <citation type="journal article" date="2023" name="Int. J. Syst. Evol. Microbiol.">
        <title>Methylocystis iwaonis sp. nov., a type II methane-oxidizing bacterium from surface soil of a rice paddy field in Japan, and emended description of the genus Methylocystis (ex Whittenbury et al. 1970) Bowman et al. 1993.</title>
        <authorList>
            <person name="Kaise H."/>
            <person name="Sawadogo J.B."/>
            <person name="Alam M.S."/>
            <person name="Ueno C."/>
            <person name="Dianou D."/>
            <person name="Shinjo R."/>
            <person name="Asakawa S."/>
        </authorList>
    </citation>
    <scope>NUCLEOTIDE SEQUENCE</scope>
    <source>
        <strain evidence="10">LMG27198</strain>
    </source>
</reference>
<feature type="transmembrane region" description="Helical" evidence="8">
    <location>
        <begin position="445"/>
        <end position="465"/>
    </location>
</feature>
<dbReference type="Pfam" id="PF09721">
    <property type="entry name" value="Exosortase_EpsH"/>
    <property type="match status" value="1"/>
</dbReference>
<dbReference type="AlphaFoldDB" id="A0A9W6GQ32"/>
<feature type="transmembrane region" description="Helical" evidence="8">
    <location>
        <begin position="135"/>
        <end position="156"/>
    </location>
</feature>
<evidence type="ECO:0000259" key="9">
    <source>
        <dbReference type="Pfam" id="PF02517"/>
    </source>
</evidence>
<feature type="domain" description="CAAX prenyl protease 2/Lysostaphin resistance protein A-like" evidence="9">
    <location>
        <begin position="453"/>
        <end position="546"/>
    </location>
</feature>
<proteinExistence type="predicted"/>
<feature type="transmembrane region" description="Helical" evidence="8">
    <location>
        <begin position="314"/>
        <end position="334"/>
    </location>
</feature>
<evidence type="ECO:0000256" key="7">
    <source>
        <dbReference type="ARBA" id="ARBA00023136"/>
    </source>
</evidence>
<evidence type="ECO:0000256" key="4">
    <source>
        <dbReference type="ARBA" id="ARBA00022692"/>
    </source>
</evidence>
<keyword evidence="5" id="KW-0378">Hydrolase</keyword>
<keyword evidence="11" id="KW-1185">Reference proteome</keyword>
<evidence type="ECO:0000256" key="1">
    <source>
        <dbReference type="ARBA" id="ARBA00004651"/>
    </source>
</evidence>
<dbReference type="GO" id="GO:0004175">
    <property type="term" value="F:endopeptidase activity"/>
    <property type="evidence" value="ECO:0007669"/>
    <property type="project" value="UniProtKB-ARBA"/>
</dbReference>
<evidence type="ECO:0000313" key="10">
    <source>
        <dbReference type="EMBL" id="GLI91097.1"/>
    </source>
</evidence>
<organism evidence="10 11">
    <name type="scientific">Methylocystis echinoides</name>
    <dbReference type="NCBI Taxonomy" id="29468"/>
    <lineage>
        <taxon>Bacteria</taxon>
        <taxon>Pseudomonadati</taxon>
        <taxon>Pseudomonadota</taxon>
        <taxon>Alphaproteobacteria</taxon>
        <taxon>Hyphomicrobiales</taxon>
        <taxon>Methylocystaceae</taxon>
        <taxon>Methylocystis</taxon>
    </lineage>
</organism>
<comment type="caution">
    <text evidence="10">The sequence shown here is derived from an EMBL/GenBank/DDBJ whole genome shotgun (WGS) entry which is preliminary data.</text>
</comment>
<keyword evidence="3" id="KW-0645">Protease</keyword>
<dbReference type="InterPro" id="IPR003675">
    <property type="entry name" value="Rce1/LyrA-like_dom"/>
</dbReference>
<keyword evidence="4 8" id="KW-0812">Transmembrane</keyword>
<evidence type="ECO:0000313" key="11">
    <source>
        <dbReference type="Proteomes" id="UP001144323"/>
    </source>
</evidence>
<feature type="transmembrane region" description="Helical" evidence="8">
    <location>
        <begin position="61"/>
        <end position="84"/>
    </location>
</feature>